<evidence type="ECO:0000256" key="1">
    <source>
        <dbReference type="ARBA" id="ARBA00004370"/>
    </source>
</evidence>
<dbReference type="SMART" id="SM00283">
    <property type="entry name" value="MA"/>
    <property type="match status" value="1"/>
</dbReference>
<dbReference type="CDD" id="cd17527">
    <property type="entry name" value="HAMP_II"/>
    <property type="match status" value="1"/>
</dbReference>
<dbReference type="SUPFAM" id="SSF58104">
    <property type="entry name" value="Methyl-accepting chemotaxis protein (MCP) signaling domain"/>
    <property type="match status" value="1"/>
</dbReference>
<dbReference type="InterPro" id="IPR054421">
    <property type="entry name" value="McpB_HAMP_2nd"/>
</dbReference>
<evidence type="ECO:0000313" key="7">
    <source>
        <dbReference type="EMBL" id="MBA1374520.1"/>
    </source>
</evidence>
<dbReference type="Pfam" id="PF21927">
    <property type="entry name" value="McpB_HAMP_2"/>
    <property type="match status" value="1"/>
</dbReference>
<keyword evidence="8" id="KW-1185">Reference proteome</keyword>
<comment type="caution">
    <text evidence="7">The sequence shown here is derived from an EMBL/GenBank/DDBJ whole genome shotgun (WGS) entry which is preliminary data.</text>
</comment>
<feature type="compositionally biased region" description="Basic and acidic residues" evidence="5">
    <location>
        <begin position="399"/>
        <end position="408"/>
    </location>
</feature>
<dbReference type="PANTHER" id="PTHR43531">
    <property type="entry name" value="PROTEIN ICFG"/>
    <property type="match status" value="1"/>
</dbReference>
<dbReference type="GO" id="GO:0006935">
    <property type="term" value="P:chemotaxis"/>
    <property type="evidence" value="ECO:0007669"/>
    <property type="project" value="UniProtKB-KW"/>
</dbReference>
<dbReference type="Proteomes" id="UP000589292">
    <property type="component" value="Unassembled WGS sequence"/>
</dbReference>
<protein>
    <submittedName>
        <fullName evidence="7">Methyl-accepting chemotaxis protein</fullName>
    </submittedName>
</protein>
<evidence type="ECO:0000259" key="6">
    <source>
        <dbReference type="PROSITE" id="PS50111"/>
    </source>
</evidence>
<dbReference type="PRINTS" id="PR00260">
    <property type="entry name" value="CHEMTRNSDUCR"/>
</dbReference>
<accession>A0A7V8RDZ8</accession>
<dbReference type="InterPro" id="IPR004089">
    <property type="entry name" value="MCPsignal_dom"/>
</dbReference>
<feature type="region of interest" description="Disordered" evidence="5">
    <location>
        <begin position="356"/>
        <end position="408"/>
    </location>
</feature>
<feature type="region of interest" description="Disordered" evidence="5">
    <location>
        <begin position="576"/>
        <end position="621"/>
    </location>
</feature>
<dbReference type="PANTHER" id="PTHR43531:SF11">
    <property type="entry name" value="METHYL-ACCEPTING CHEMOTAXIS PROTEIN 3"/>
    <property type="match status" value="1"/>
</dbReference>
<dbReference type="InterPro" id="IPR003660">
    <property type="entry name" value="HAMP_dom"/>
</dbReference>
<dbReference type="InterPro" id="IPR041395">
    <property type="entry name" value="McpB_HAMP_3rd"/>
</dbReference>
<keyword evidence="4" id="KW-0807">Transducer</keyword>
<dbReference type="GO" id="GO:0007165">
    <property type="term" value="P:signal transduction"/>
    <property type="evidence" value="ECO:0007669"/>
    <property type="project" value="UniProtKB-KW"/>
</dbReference>
<comment type="similarity">
    <text evidence="3">Belongs to the methyl-accepting chemotaxis (MCP) protein family.</text>
</comment>
<reference evidence="7 8" key="1">
    <citation type="journal article" date="1994" name="Int. J. Syst. Bacteriol.">
        <title>Phylogenetic positions of novel aerobic, bacteriochlorophyll a-containing bacteria and description of Roseococcus thiosulfatophilus gen. nov., sp. nov., Erythromicrobium ramosum gen. nov., sp. nov., and Erythrobacter litoralis sp. nov.</title>
        <authorList>
            <person name="Yurkov V."/>
            <person name="Stackebrandt E."/>
            <person name="Holmes A."/>
            <person name="Fuerst J.A."/>
            <person name="Hugenholtz P."/>
            <person name="Golecki J."/>
            <person name="Gad'on N."/>
            <person name="Gorlenko V.M."/>
            <person name="Kompantseva E.I."/>
            <person name="Drews G."/>
        </authorList>
    </citation>
    <scope>NUCLEOTIDE SEQUENCE [LARGE SCALE GENOMIC DNA]</scope>
    <source>
        <strain evidence="7 8">KR-99</strain>
    </source>
</reference>
<evidence type="ECO:0000313" key="8">
    <source>
        <dbReference type="Proteomes" id="UP000589292"/>
    </source>
</evidence>
<feature type="domain" description="Methyl-accepting transducer" evidence="6">
    <location>
        <begin position="344"/>
        <end position="559"/>
    </location>
</feature>
<sequence>MRPYVSLKSSSHFDYATEEVQRVTRALAGGDNAARADAMSATGGARAMLLAVNELLDTAHRPVQALRTGVDHVLAEHARGDIDVALRPADYPGEFAMIAQTVNELVEAHIAVKKSAMACIQEFAGGNFDVPFEKLPGKKAFINDTIEQLRGNLRGLIREMNTMSAEHDRGDIDVFVPVGKFEGDFARMAEGINVMVANHIAAKKKAMACIQQFGEGNFNAPMEQLPGKKAFINDTIELLRANFQAIIGEIQRLIDASAAGRLEERGNAGDFPGDFGRVVGSINGMLDAILLPIAEGNRVLDLVSTGALTERVEIECEGDHRRMKDSINNLIESLTGFASNVTDAAAQVAAGSQELSSSSEQVSQGATEQAAAAEQASAAMEEMAANVKQNADNAAQTEKIARQSARDAEVSGEAVNKAVGAMQTIADKIGIVQEIARQTDLLALNAAVEAARAGEHGRGFAVVASEVRKLAERSQGAAAEISQVSSETVKAAAEAGEMLNKLVPDIRRTAELVSEISAACREQDIGTEQINEAIQQLDKVTQQNASASEQISSTSEELASQAEEMQQTVSFFQLDERQAPRARPKTPKPVAARTARPVGKTAKPVRPAAARPKADSVAHQQERVKGFALDLERGVADDDDADFGEAA</sequence>
<dbReference type="PROSITE" id="PS50111">
    <property type="entry name" value="CHEMOTAXIS_TRANSDUC_2"/>
    <property type="match status" value="1"/>
</dbReference>
<dbReference type="Gene3D" id="1.10.287.950">
    <property type="entry name" value="Methyl-accepting chemotaxis protein"/>
    <property type="match status" value="1"/>
</dbReference>
<feature type="compositionally biased region" description="Basic and acidic residues" evidence="5">
    <location>
        <begin position="612"/>
        <end position="621"/>
    </location>
</feature>
<feature type="compositionally biased region" description="Low complexity" evidence="5">
    <location>
        <begin position="356"/>
        <end position="385"/>
    </location>
</feature>
<gene>
    <name evidence="7" type="ORF">FG486_09230</name>
</gene>
<organism evidence="7 8">
    <name type="scientific">Sphingomonas ursincola</name>
    <dbReference type="NCBI Taxonomy" id="56361"/>
    <lineage>
        <taxon>Bacteria</taxon>
        <taxon>Pseudomonadati</taxon>
        <taxon>Pseudomonadota</taxon>
        <taxon>Alphaproteobacteria</taxon>
        <taxon>Sphingomonadales</taxon>
        <taxon>Sphingomonadaceae</taxon>
        <taxon>Sphingomonas</taxon>
    </lineage>
</organism>
<dbReference type="InterPro" id="IPR051310">
    <property type="entry name" value="MCP_chemotaxis"/>
</dbReference>
<dbReference type="Gene3D" id="1.20.120.1530">
    <property type="match status" value="4"/>
</dbReference>
<dbReference type="Pfam" id="PF18575">
    <property type="entry name" value="HAMP_N3"/>
    <property type="match status" value="2"/>
</dbReference>
<dbReference type="AlphaFoldDB" id="A0A7V8RDZ8"/>
<keyword evidence="2" id="KW-0145">Chemotaxis</keyword>
<feature type="compositionally biased region" description="Polar residues" evidence="5">
    <location>
        <begin position="387"/>
        <end position="396"/>
    </location>
</feature>
<proteinExistence type="inferred from homology"/>
<dbReference type="GO" id="GO:0005886">
    <property type="term" value="C:plasma membrane"/>
    <property type="evidence" value="ECO:0007669"/>
    <property type="project" value="TreeGrafter"/>
</dbReference>
<dbReference type="GO" id="GO:0004888">
    <property type="term" value="F:transmembrane signaling receptor activity"/>
    <property type="evidence" value="ECO:0007669"/>
    <property type="project" value="InterPro"/>
</dbReference>
<evidence type="ECO:0000256" key="3">
    <source>
        <dbReference type="ARBA" id="ARBA00029447"/>
    </source>
</evidence>
<dbReference type="CDD" id="cd17528">
    <property type="entry name" value="HAMP_III"/>
    <property type="match status" value="2"/>
</dbReference>
<dbReference type="Pfam" id="PF00015">
    <property type="entry name" value="MCPsignal"/>
    <property type="match status" value="1"/>
</dbReference>
<evidence type="ECO:0000256" key="5">
    <source>
        <dbReference type="SAM" id="MobiDB-lite"/>
    </source>
</evidence>
<name>A0A7V8RDZ8_9SPHN</name>
<dbReference type="EMBL" id="VDES01000002">
    <property type="protein sequence ID" value="MBA1374520.1"/>
    <property type="molecule type" value="Genomic_DNA"/>
</dbReference>
<evidence type="ECO:0000256" key="4">
    <source>
        <dbReference type="PROSITE-ProRule" id="PRU00284"/>
    </source>
</evidence>
<dbReference type="FunFam" id="1.10.287.950:FF:000001">
    <property type="entry name" value="Methyl-accepting chemotaxis sensory transducer"/>
    <property type="match status" value="1"/>
</dbReference>
<dbReference type="Pfam" id="PF18947">
    <property type="entry name" value="HAMP_2"/>
    <property type="match status" value="1"/>
</dbReference>
<dbReference type="RefSeq" id="WP_181267317.1">
    <property type="nucleotide sequence ID" value="NZ_BAAAGB010000001.1"/>
</dbReference>
<comment type="subcellular location">
    <subcellularLocation>
        <location evidence="1">Membrane</location>
    </subcellularLocation>
</comment>
<evidence type="ECO:0000256" key="2">
    <source>
        <dbReference type="ARBA" id="ARBA00022500"/>
    </source>
</evidence>
<feature type="region of interest" description="Disordered" evidence="5">
    <location>
        <begin position="545"/>
        <end position="564"/>
    </location>
</feature>
<feature type="compositionally biased region" description="Low complexity" evidence="5">
    <location>
        <begin position="602"/>
        <end position="611"/>
    </location>
</feature>
<dbReference type="InterPro" id="IPR004090">
    <property type="entry name" value="Chemotax_Me-accpt_rcpt"/>
</dbReference>